<evidence type="ECO:0008006" key="4">
    <source>
        <dbReference type="Google" id="ProtNLM"/>
    </source>
</evidence>
<dbReference type="Proteomes" id="UP000263881">
    <property type="component" value="Chromosome"/>
</dbReference>
<evidence type="ECO:0000313" key="2">
    <source>
        <dbReference type="EMBL" id="AXW85539.1"/>
    </source>
</evidence>
<protein>
    <recommendedName>
        <fullName evidence="4">Bacterial Ig-like domain-containing protein</fullName>
    </recommendedName>
</protein>
<sequence length="83" mass="8479">MTVGQEFTAADTALRFVPAANVSGNGLAELSWQPVDAAGNTGSQGEVTVNVTPVADTPVVSLDITSGENGADDAVLHQGQRRQ</sequence>
<feature type="region of interest" description="Disordered" evidence="1">
    <location>
        <begin position="64"/>
        <end position="83"/>
    </location>
</feature>
<name>A0AAD0SDL1_9GAMM</name>
<dbReference type="KEGG" id="lbq:CKQ53_00055"/>
<keyword evidence="3" id="KW-1185">Reference proteome</keyword>
<evidence type="ECO:0000256" key="1">
    <source>
        <dbReference type="SAM" id="MobiDB-lite"/>
    </source>
</evidence>
<gene>
    <name evidence="2" type="ORF">CKQ53_00055</name>
</gene>
<dbReference type="EMBL" id="CP023009">
    <property type="protein sequence ID" value="AXW85539.1"/>
    <property type="molecule type" value="Genomic_DNA"/>
</dbReference>
<accession>A0AAD0SDL1</accession>
<evidence type="ECO:0000313" key="3">
    <source>
        <dbReference type="Proteomes" id="UP000263881"/>
    </source>
</evidence>
<dbReference type="AlphaFoldDB" id="A0AAD0SDL1"/>
<proteinExistence type="predicted"/>
<organism evidence="2 3">
    <name type="scientific">Lonsdalea britannica</name>
    <dbReference type="NCBI Taxonomy" id="1082704"/>
    <lineage>
        <taxon>Bacteria</taxon>
        <taxon>Pseudomonadati</taxon>
        <taxon>Pseudomonadota</taxon>
        <taxon>Gammaproteobacteria</taxon>
        <taxon>Enterobacterales</taxon>
        <taxon>Pectobacteriaceae</taxon>
        <taxon>Lonsdalea</taxon>
    </lineage>
</organism>
<reference evidence="2 3" key="1">
    <citation type="submission" date="2017-08" db="EMBL/GenBank/DDBJ databases">
        <title>Comparative genomics of bacteria isolated from necrotic lesions of AOD affected trees.</title>
        <authorList>
            <person name="Doonan J."/>
            <person name="Denman S."/>
            <person name="McDonald J.E."/>
        </authorList>
    </citation>
    <scope>NUCLEOTIDE SEQUENCE [LARGE SCALE GENOMIC DNA]</scope>
    <source>
        <strain evidence="2 3">477</strain>
    </source>
</reference>